<feature type="coiled-coil region" evidence="1">
    <location>
        <begin position="185"/>
        <end position="257"/>
    </location>
</feature>
<comment type="caution">
    <text evidence="2">The sequence shown here is derived from an EMBL/GenBank/DDBJ whole genome shotgun (WGS) entry which is preliminary data.</text>
</comment>
<organism evidence="2 3">
    <name type="scientific">Paraburkholderia rhizosphaerae</name>
    <dbReference type="NCBI Taxonomy" id="480658"/>
    <lineage>
        <taxon>Bacteria</taxon>
        <taxon>Pseudomonadati</taxon>
        <taxon>Pseudomonadota</taxon>
        <taxon>Betaproteobacteria</taxon>
        <taxon>Burkholderiales</taxon>
        <taxon>Burkholderiaceae</taxon>
        <taxon>Paraburkholderia</taxon>
    </lineage>
</organism>
<evidence type="ECO:0000313" key="2">
    <source>
        <dbReference type="EMBL" id="TDY50868.1"/>
    </source>
</evidence>
<evidence type="ECO:0000313" key="3">
    <source>
        <dbReference type="Proteomes" id="UP000295509"/>
    </source>
</evidence>
<evidence type="ECO:0000256" key="1">
    <source>
        <dbReference type="SAM" id="Coils"/>
    </source>
</evidence>
<accession>A0A4R8LTM6</accession>
<dbReference type="Proteomes" id="UP000295509">
    <property type="component" value="Unassembled WGS sequence"/>
</dbReference>
<gene>
    <name evidence="2" type="ORF">BX592_108105</name>
</gene>
<keyword evidence="1" id="KW-0175">Coiled coil</keyword>
<name>A0A4R8LTM6_9BURK</name>
<sequence>MGFLSRLWRGASGTEHGDTHAHASKHSAAEVTQTIARITGAIPQLQLARQYDTRLAPAVRGTLDYATDLVAALPAPRDAAASTWSSDPYIHAFFATSDDVCTTFGHSQELREWFDDHIDCAEVYAVLGMDMVERSVLGVEQRDGKTRTDVQQTTVSFSDHRVRICGRSEAELHDEIVRRLVDQLALEALEQIASDKSRRDALEQERALLKTRLQLLQRQGAGMHAVIGAAPLELAEVARLQREIEDNERNLAELGFKTEAIERQFDLVQRIYADPAVHTYVTVKQLRLDQMNVVVDAKSTRPAADIELRIARIPAYPSEMRAFAIVRFKRADLPPAASLFGDTRRVIV</sequence>
<proteinExistence type="predicted"/>
<protein>
    <submittedName>
        <fullName evidence="2">Uncharacterized protein</fullName>
    </submittedName>
</protein>
<dbReference type="EMBL" id="SORE01000008">
    <property type="protein sequence ID" value="TDY50868.1"/>
    <property type="molecule type" value="Genomic_DNA"/>
</dbReference>
<dbReference type="AlphaFoldDB" id="A0A4R8LTM6"/>
<reference evidence="2 3" key="1">
    <citation type="submission" date="2019-03" db="EMBL/GenBank/DDBJ databases">
        <title>Genomic Encyclopedia of Type Strains, Phase III (KMG-III): the genomes of soil and plant-associated and newly described type strains.</title>
        <authorList>
            <person name="Whitman W."/>
        </authorList>
    </citation>
    <scope>NUCLEOTIDE SEQUENCE [LARGE SCALE GENOMIC DNA]</scope>
    <source>
        <strain evidence="2 3">LMG 29544</strain>
    </source>
</reference>
<keyword evidence="3" id="KW-1185">Reference proteome</keyword>